<evidence type="ECO:0000313" key="2">
    <source>
        <dbReference type="Proteomes" id="UP000001396"/>
    </source>
</evidence>
<proteinExistence type="predicted"/>
<dbReference type="RefSeq" id="XP_020426688.1">
    <property type="nucleotide sequence ID" value="XM_020571099.1"/>
</dbReference>
<organism evidence="1 2">
    <name type="scientific">Heterostelium pallidum (strain ATCC 26659 / Pp 5 / PN500)</name>
    <name type="common">Cellular slime mold</name>
    <name type="synonym">Polysphondylium pallidum</name>
    <dbReference type="NCBI Taxonomy" id="670386"/>
    <lineage>
        <taxon>Eukaryota</taxon>
        <taxon>Amoebozoa</taxon>
        <taxon>Evosea</taxon>
        <taxon>Eumycetozoa</taxon>
        <taxon>Dictyostelia</taxon>
        <taxon>Acytosteliales</taxon>
        <taxon>Acytosteliaceae</taxon>
        <taxon>Heterostelium</taxon>
    </lineage>
</organism>
<name>D3BVQ1_HETP5</name>
<protein>
    <submittedName>
        <fullName evidence="1">Uncharacterized protein</fullName>
    </submittedName>
</protein>
<dbReference type="GeneID" id="31355586"/>
<keyword evidence="2" id="KW-1185">Reference proteome</keyword>
<evidence type="ECO:0000313" key="1">
    <source>
        <dbReference type="EMBL" id="EFA74554.1"/>
    </source>
</evidence>
<comment type="caution">
    <text evidence="1">The sequence shown here is derived from an EMBL/GenBank/DDBJ whole genome shotgun (WGS) entry which is preliminary data.</text>
</comment>
<dbReference type="InParanoid" id="D3BVQ1"/>
<sequence>MGDVFYILCNNVVESLECGSNALPLGKYSFPPLIKYWYAEFVYQDTTNSVVDYGAVGRVSGAVPEKIYVVDGINYLRLRFYVNDVYDLFLTVNSYSGALCNHTIISNTTTLMIPHVDIVQPKCLYANATLTPINNTLINLPFFQVDCLSYPDPTLSMAAYTPTFQYKVDINGVYRITYGNLQYLFNLEAQNPLIPIFSFSSAIIGQNSTMSIQNSQMFSSIQLVDYQGNLVTPTNINQFPIVNSMRYKLIAVSNTCGTQVMDVVANLYPYLKSKVLNYSCANSTVDVSFDFDFQVPGIGTQNNITIGDFAYQLGTPITLRQGSLISVGIKGQYNFDYLYPLPRLNPSIGYTIDSYPTCSTTGIFTIHYDGNITDVSVNYHKVTSNKVSFEFGRQYSVQTLCGQEIVVFYNNPPIYSIDSSTDDCLGIMSVVVRNYQSYSEIILIDSALGIDYTAIDGIFYNVYPSSQLSFSYKENSSCYSSGIRVPYTLAPQDSSQIQVKHQILQPSSSCSDKVLFNYQVINKGVILENVTDSFYYGQNITHNLGYGTCGDYINIPLVVDNLLNVTTYKIVKSAVCKYSLATIQLESVDIINLQSIYINGIQEALNSVDATYQIPTGQHTIELTYSNPNGNCETILNVDIPFTNNTELTHTITNQDSTKCDELTGSVRFANFNDFITLQIDGENSSIGAFNHLNPDIYTIKFNHSVCGVGQIVVPIITDGEVTFEEIYRPTCSVTVGPSDGIYRMNVRDRFGNQIKNSSISSPYAYQTMGIVTGQTYGEYIFEVQSGDFCIWNLNGEFKQQEIKYNDFCKLDTLAPANPPTPDFDFEIIRQCGTMDTILQIPQSVVDEYYVVTQNGNIDANNQINMYSSTFVVLTSKSNGTQYYYNIGNSNYEMPPPVQYSTKDESCSSSGDGSITITNTQTNYSYTLVDSQTLNSVQQPATSGVWTNLPASTYRLTVVNNTGPTCQSSIDIIVGSKAPVLSTSIVNICSAAVLNSVATFSTTVNNQAVNNVNYSVDGVQINSNKIELTPGNYTVKAFVNESTCRQFTSQTFTVQSNIVEAEVTSSICSTASIKATSELQDQLTIKLINVTNGGNSLVGQAINGNTANITNLSRGTYQFTVAESSVMNSKFIYLFVLYIFFNLINHNFVESLDCGSNALPLQQYNFPPITKYWYAEFIYEDIANALVDFGAVGRNTHAIPEKVITVEIPKYLHLRFYVNDIYDIFLTARDYNGELCNHTIISNTTTLMIPHVDIVQPKCLYSNATLTPINNSVINLPFFTVKGVSNTDPANSLIADTPSFEYRVNMNGVYSITYPPNIVYYFHLFAQNPLVPVIGFSPAIIGQNSYLSVQNTQMFSSIQLINIQGNLVTPTSPNQFPTTIGMPYQLIAVSDTCGTQVMSVTPGLTPSLKSTILGYNCSDSTVEMSFDFGYPVTGYIDMSIENIGPYQLGTPVKLAQGSYVRVSISGDFQNSYIFSVPSITQNQSYTVSTYPTCTTNGSFSVNYDGNISDIKVNSIPLTSHQVPFEFNQQYTIQGLCGAPISLLYNNRPLYSIDSTSYDCLGIMSVVVQNYQSYSEIILNDHMLNINYTTINGIFQNVYPSSQLSFIYTLDKSCQSYQYSIPYTMTIQDSSQIQIKQKILQSSSSCSEKVLFNYQVINNGVILGNFTDSFYYGQSIGHKYRYGTCNNIIIVAMVDNSLNVTSYKIIQPAVCKDSIATIQLESVDIMNLKTVFIDDIQSDVTSDGLLQVPTGQHTIELTYANPFGNCKTILNVDIPFTNNTELTHTITNQDSTKCHQSTGSVQFANFNGFISLQIDGENSTNGTFSNLPPDIYTIKFNHSVCGVGQFVVPIITDGEVTFEEIYRPTCSKPDGESDGVYRMNVRDRLRNQIQNSSINTPYVYQTMGILAGQSYGNYQFEVQSGDFCIWNLNGEFSKQEISVNYYNVTPYTSFPGSFYFNASTYIRIDDAFLSSITGIYVYPGYVDFALFSNFQATFTINYNDNCQIYVPAPLTPPTPDFGITTFRQCGSMDTILQVPQSVVNEYYVTTNNGNLDTNNQMYIFDSIYIILTSKSNGTQYFYNAQNTYTASALAIQYTSKDESCSGSGDGSITVTNPIPNVVYSLTDTGIAGQLPQPATNGIWKNLHVSKYLLTAVNTTDPTCQSSIDVYIRSNSPVLSTSIVNICSAAVLNSVATFSTTVNNQAVNNVYYSVDGVQINSNKIELTPGNYTVKAFVNESTCRQFTSQTFTVQSNIVEAEVTSSICSTASIKATSELQDQLTIRLINITNGGNSLVGQAINGNTANITNLSRGTYQFTITESSGCSITTTSFNILECPTQPPTETPTQTPVNHSYQLSPSTSLFLFSILSLFILLN</sequence>
<gene>
    <name evidence="1" type="ORF">PPL_00052</name>
</gene>
<dbReference type="FunCoup" id="D3BVQ1">
    <property type="interactions" value="171"/>
</dbReference>
<dbReference type="Proteomes" id="UP000001396">
    <property type="component" value="Unassembled WGS sequence"/>
</dbReference>
<accession>D3BVQ1</accession>
<reference evidence="1 2" key="1">
    <citation type="journal article" date="2011" name="Genome Res.">
        <title>Phylogeny-wide analysis of social amoeba genomes highlights ancient origins for complex intercellular communication.</title>
        <authorList>
            <person name="Heidel A.J."/>
            <person name="Lawal H.M."/>
            <person name="Felder M."/>
            <person name="Schilde C."/>
            <person name="Helps N.R."/>
            <person name="Tunggal B."/>
            <person name="Rivero F."/>
            <person name="John U."/>
            <person name="Schleicher M."/>
            <person name="Eichinger L."/>
            <person name="Platzer M."/>
            <person name="Noegel A.A."/>
            <person name="Schaap P."/>
            <person name="Gloeckner G."/>
        </authorList>
    </citation>
    <scope>NUCLEOTIDE SEQUENCE [LARGE SCALE GENOMIC DNA]</scope>
    <source>
        <strain evidence="2">ATCC 26659 / Pp 5 / PN500</strain>
    </source>
</reference>
<dbReference type="EMBL" id="ADBJ01000063">
    <property type="protein sequence ID" value="EFA74554.1"/>
    <property type="molecule type" value="Genomic_DNA"/>
</dbReference>